<gene>
    <name evidence="14" type="ORF">ABDB84_17655</name>
</gene>
<dbReference type="CDD" id="cd03017">
    <property type="entry name" value="PRX_BCP"/>
    <property type="match status" value="1"/>
</dbReference>
<evidence type="ECO:0000313" key="14">
    <source>
        <dbReference type="EMBL" id="MEN3070315.1"/>
    </source>
</evidence>
<evidence type="ECO:0000259" key="13">
    <source>
        <dbReference type="PROSITE" id="PS51352"/>
    </source>
</evidence>
<feature type="domain" description="Thioredoxin" evidence="13">
    <location>
        <begin position="28"/>
        <end position="177"/>
    </location>
</feature>
<comment type="catalytic activity">
    <reaction evidence="11">
        <text>a hydroperoxide + [thioredoxin]-dithiol = an alcohol + [thioredoxin]-disulfide + H2O</text>
        <dbReference type="Rhea" id="RHEA:62620"/>
        <dbReference type="Rhea" id="RHEA-COMP:10698"/>
        <dbReference type="Rhea" id="RHEA-COMP:10700"/>
        <dbReference type="ChEBI" id="CHEBI:15377"/>
        <dbReference type="ChEBI" id="CHEBI:29950"/>
        <dbReference type="ChEBI" id="CHEBI:30879"/>
        <dbReference type="ChEBI" id="CHEBI:35924"/>
        <dbReference type="ChEBI" id="CHEBI:50058"/>
        <dbReference type="EC" id="1.11.1.24"/>
    </reaction>
</comment>
<evidence type="ECO:0000256" key="12">
    <source>
        <dbReference type="SAM" id="SignalP"/>
    </source>
</evidence>
<evidence type="ECO:0000256" key="11">
    <source>
        <dbReference type="ARBA" id="ARBA00049091"/>
    </source>
</evidence>
<feature type="signal peptide" evidence="12">
    <location>
        <begin position="1"/>
        <end position="24"/>
    </location>
</feature>
<keyword evidence="7" id="KW-0676">Redox-active center</keyword>
<dbReference type="RefSeq" id="WP_345921089.1">
    <property type="nucleotide sequence ID" value="NZ_JBDIVE010000011.1"/>
</dbReference>
<dbReference type="EC" id="1.11.1.24" evidence="2"/>
<protein>
    <recommendedName>
        <fullName evidence="2">thioredoxin-dependent peroxiredoxin</fullName>
        <ecNumber evidence="2">1.11.1.24</ecNumber>
    </recommendedName>
    <alternativeName>
        <fullName evidence="8">Thioredoxin peroxidase</fullName>
    </alternativeName>
    <alternativeName>
        <fullName evidence="10">Thioredoxin-dependent peroxiredoxin Bcp</fullName>
    </alternativeName>
</protein>
<dbReference type="InterPro" id="IPR050924">
    <property type="entry name" value="Peroxiredoxin_BCP/PrxQ"/>
</dbReference>
<dbReference type="Proteomes" id="UP001410394">
    <property type="component" value="Unassembled WGS sequence"/>
</dbReference>
<evidence type="ECO:0000256" key="6">
    <source>
        <dbReference type="ARBA" id="ARBA00023157"/>
    </source>
</evidence>
<reference evidence="14 15" key="1">
    <citation type="journal article" date="2018" name="Int. J. Syst. Evol. Microbiol.">
        <title>Uliginosibacterium sediminicola sp. nov., isolated from freshwater sediment.</title>
        <authorList>
            <person name="Hwang W.M."/>
            <person name="Kim S.M."/>
            <person name="Kang K."/>
            <person name="Ahn T.Y."/>
        </authorList>
    </citation>
    <scope>NUCLEOTIDE SEQUENCE [LARGE SCALE GENOMIC DNA]</scope>
    <source>
        <strain evidence="14 15">M1-21</strain>
    </source>
</reference>
<sequence length="179" mass="19719">MKRRSYLFSWLAFVALALSINAYADSAPVPGTRAPDFNLRDQHGEVRKLADFRGKWLVLYFYPKDDSPGCTTEACSFRDGQALISSLGAQVVGVSIDDSSSHRAFADKHQLPFPLLADVDGTVAARYGALSDWKLLKFAKRETFLIDPQGVVRKAYTKVDPDTHAAQVLSDLRALIAGK</sequence>
<evidence type="ECO:0000256" key="7">
    <source>
        <dbReference type="ARBA" id="ARBA00023284"/>
    </source>
</evidence>
<dbReference type="InterPro" id="IPR036249">
    <property type="entry name" value="Thioredoxin-like_sf"/>
</dbReference>
<keyword evidence="6" id="KW-1015">Disulfide bond</keyword>
<proteinExistence type="inferred from homology"/>
<accession>A0ABU9Z2W7</accession>
<comment type="similarity">
    <text evidence="9">Belongs to the peroxiredoxin family. BCP/PrxQ subfamily.</text>
</comment>
<evidence type="ECO:0000256" key="10">
    <source>
        <dbReference type="ARBA" id="ARBA00042639"/>
    </source>
</evidence>
<dbReference type="SUPFAM" id="SSF52833">
    <property type="entry name" value="Thioredoxin-like"/>
    <property type="match status" value="1"/>
</dbReference>
<keyword evidence="15" id="KW-1185">Reference proteome</keyword>
<comment type="function">
    <text evidence="1">Thiol-specific peroxidase that catalyzes the reduction of hydrogen peroxide and organic hydroperoxides to water and alcohols, respectively. Plays a role in cell protection against oxidative stress by detoxifying peroxides and as sensor of hydrogen peroxide-mediated signaling events.</text>
</comment>
<evidence type="ECO:0000256" key="2">
    <source>
        <dbReference type="ARBA" id="ARBA00013017"/>
    </source>
</evidence>
<dbReference type="PANTHER" id="PTHR42801:SF4">
    <property type="entry name" value="AHPC_TSA FAMILY PROTEIN"/>
    <property type="match status" value="1"/>
</dbReference>
<keyword evidence="5 14" id="KW-0560">Oxidoreductase</keyword>
<evidence type="ECO:0000256" key="4">
    <source>
        <dbReference type="ARBA" id="ARBA00022862"/>
    </source>
</evidence>
<keyword evidence="4" id="KW-0049">Antioxidant</keyword>
<comment type="caution">
    <text evidence="14">The sequence shown here is derived from an EMBL/GenBank/DDBJ whole genome shotgun (WGS) entry which is preliminary data.</text>
</comment>
<evidence type="ECO:0000256" key="1">
    <source>
        <dbReference type="ARBA" id="ARBA00003330"/>
    </source>
</evidence>
<dbReference type="InterPro" id="IPR013766">
    <property type="entry name" value="Thioredoxin_domain"/>
</dbReference>
<dbReference type="GO" id="GO:0140824">
    <property type="term" value="F:thioredoxin-dependent peroxiredoxin activity"/>
    <property type="evidence" value="ECO:0007669"/>
    <property type="project" value="UniProtKB-EC"/>
</dbReference>
<evidence type="ECO:0000256" key="9">
    <source>
        <dbReference type="ARBA" id="ARBA00038489"/>
    </source>
</evidence>
<dbReference type="Gene3D" id="3.40.30.10">
    <property type="entry name" value="Glutaredoxin"/>
    <property type="match status" value="1"/>
</dbReference>
<dbReference type="EMBL" id="JBDIVE010000011">
    <property type="protein sequence ID" value="MEN3070315.1"/>
    <property type="molecule type" value="Genomic_DNA"/>
</dbReference>
<evidence type="ECO:0000256" key="8">
    <source>
        <dbReference type="ARBA" id="ARBA00032824"/>
    </source>
</evidence>
<dbReference type="InterPro" id="IPR000866">
    <property type="entry name" value="AhpC/TSA"/>
</dbReference>
<keyword evidence="12" id="KW-0732">Signal</keyword>
<evidence type="ECO:0000256" key="5">
    <source>
        <dbReference type="ARBA" id="ARBA00023002"/>
    </source>
</evidence>
<dbReference type="Pfam" id="PF00578">
    <property type="entry name" value="AhpC-TSA"/>
    <property type="match status" value="1"/>
</dbReference>
<dbReference type="PANTHER" id="PTHR42801">
    <property type="entry name" value="THIOREDOXIN-DEPENDENT PEROXIDE REDUCTASE"/>
    <property type="match status" value="1"/>
</dbReference>
<feature type="chain" id="PRO_5046002890" description="thioredoxin-dependent peroxiredoxin" evidence="12">
    <location>
        <begin position="25"/>
        <end position="179"/>
    </location>
</feature>
<organism evidence="14 15">
    <name type="scientific">Uliginosibacterium sediminicola</name>
    <dbReference type="NCBI Taxonomy" id="2024550"/>
    <lineage>
        <taxon>Bacteria</taxon>
        <taxon>Pseudomonadati</taxon>
        <taxon>Pseudomonadota</taxon>
        <taxon>Betaproteobacteria</taxon>
        <taxon>Rhodocyclales</taxon>
        <taxon>Zoogloeaceae</taxon>
        <taxon>Uliginosibacterium</taxon>
    </lineage>
</organism>
<dbReference type="PROSITE" id="PS51352">
    <property type="entry name" value="THIOREDOXIN_2"/>
    <property type="match status" value="1"/>
</dbReference>
<keyword evidence="3 14" id="KW-0575">Peroxidase</keyword>
<evidence type="ECO:0000256" key="3">
    <source>
        <dbReference type="ARBA" id="ARBA00022559"/>
    </source>
</evidence>
<name>A0ABU9Z2W7_9RHOO</name>
<evidence type="ECO:0000313" key="15">
    <source>
        <dbReference type="Proteomes" id="UP001410394"/>
    </source>
</evidence>